<protein>
    <submittedName>
        <fullName evidence="2">Uncharacterized protein</fullName>
    </submittedName>
</protein>
<evidence type="ECO:0000313" key="3">
    <source>
        <dbReference type="Proteomes" id="UP000035065"/>
    </source>
</evidence>
<dbReference type="STRING" id="644548.SCNU_18302"/>
<comment type="caution">
    <text evidence="2">The sequence shown here is derived from an EMBL/GenBank/DDBJ whole genome shotgun (WGS) entry which is preliminary data.</text>
</comment>
<dbReference type="AlphaFoldDB" id="F1YP11"/>
<dbReference type="EMBL" id="AEUD01000020">
    <property type="protein sequence ID" value="EGD53630.1"/>
    <property type="molecule type" value="Genomic_DNA"/>
</dbReference>
<name>F1YP11_9ACTN</name>
<keyword evidence="1" id="KW-0472">Membrane</keyword>
<keyword evidence="1" id="KW-0812">Transmembrane</keyword>
<proteinExistence type="predicted"/>
<reference evidence="2 3" key="1">
    <citation type="journal article" date="2011" name="J. Bacteriol.">
        <title>Draft Genome Sequence of Gordonia neofelifaecis NRRL B-59395, a Cholesterol-Degrading Actinomycete.</title>
        <authorList>
            <person name="Ge F."/>
            <person name="Li W."/>
            <person name="Chen G."/>
            <person name="Liu Y."/>
            <person name="Zhang G."/>
            <person name="Yong B."/>
            <person name="Wang Q."/>
            <person name="Wang N."/>
            <person name="Huang Z."/>
            <person name="Li W."/>
            <person name="Wang J."/>
            <person name="Wu C."/>
            <person name="Xie Q."/>
            <person name="Liu G."/>
        </authorList>
    </citation>
    <scope>NUCLEOTIDE SEQUENCE [LARGE SCALE GENOMIC DNA]</scope>
    <source>
        <strain evidence="2 3">NRRL B-59395</strain>
    </source>
</reference>
<evidence type="ECO:0000256" key="1">
    <source>
        <dbReference type="SAM" id="Phobius"/>
    </source>
</evidence>
<organism evidence="2 3">
    <name type="scientific">Gordonia neofelifaecis NRRL B-59395</name>
    <dbReference type="NCBI Taxonomy" id="644548"/>
    <lineage>
        <taxon>Bacteria</taxon>
        <taxon>Bacillati</taxon>
        <taxon>Actinomycetota</taxon>
        <taxon>Actinomycetes</taxon>
        <taxon>Mycobacteriales</taxon>
        <taxon>Gordoniaceae</taxon>
        <taxon>Gordonia</taxon>
    </lineage>
</organism>
<dbReference type="Proteomes" id="UP000035065">
    <property type="component" value="Unassembled WGS sequence"/>
</dbReference>
<sequence length="54" mass="5891">MIYGAVAGLISVTPPSRGSITSVVLFFEILLGLASLLIIWFALYTVYRLVNDES</sequence>
<keyword evidence="1" id="KW-1133">Transmembrane helix</keyword>
<gene>
    <name evidence="2" type="ORF">SCNU_18302</name>
</gene>
<feature type="transmembrane region" description="Helical" evidence="1">
    <location>
        <begin position="20"/>
        <end position="47"/>
    </location>
</feature>
<keyword evidence="3" id="KW-1185">Reference proteome</keyword>
<evidence type="ECO:0000313" key="2">
    <source>
        <dbReference type="EMBL" id="EGD53630.1"/>
    </source>
</evidence>
<accession>F1YP11</accession>